<name>A0A916MZM0_9PROT</name>
<protein>
    <submittedName>
        <fullName evidence="1">Uncharacterized protein</fullName>
    </submittedName>
</protein>
<gene>
    <name evidence="1" type="ORF">GTOL_10955</name>
</gene>
<dbReference type="RefSeq" id="WP_220635075.1">
    <property type="nucleotide sequence ID" value="NZ_CAJQUM010000001.1"/>
</dbReference>
<proteinExistence type="predicted"/>
<reference evidence="1" key="1">
    <citation type="submission" date="2021-04" db="EMBL/GenBank/DDBJ databases">
        <authorList>
            <person name="Hornung B."/>
        </authorList>
    </citation>
    <scope>NUCLEOTIDE SEQUENCE</scope>
    <source>
        <strain evidence="1">G5G6</strain>
    </source>
</reference>
<dbReference type="EMBL" id="CAJQUM010000001">
    <property type="protein sequence ID" value="CAG4883073.1"/>
    <property type="molecule type" value="Genomic_DNA"/>
</dbReference>
<dbReference type="AlphaFoldDB" id="A0A916MZM0"/>
<evidence type="ECO:0000313" key="2">
    <source>
        <dbReference type="Proteomes" id="UP000742786"/>
    </source>
</evidence>
<sequence>MSLEQRTSDLLNIAADYRADQCRSLFAQAAEDSRVILKATHIGARHDLRTTLAPEQERLAAEIAAAELKLVTLRRLDAQKNVKTILRQAWPRLTQALRARWDTPAGRAAWVAHHFAVALKALPAKAWMVQHPEDWPAMEREWAKQWLQAHGIEDASFAVEVKMSAGIRIVCGLNVLDASLDGLLADGAQIEGRLLHYLAVETER</sequence>
<comment type="caution">
    <text evidence="1">The sequence shown here is derived from an EMBL/GenBank/DDBJ whole genome shotgun (WGS) entry which is preliminary data.</text>
</comment>
<accession>A0A916MZM0</accession>
<dbReference type="Proteomes" id="UP000742786">
    <property type="component" value="Unassembled WGS sequence"/>
</dbReference>
<organism evidence="1 2">
    <name type="scientific">Georgfuchsia toluolica</name>
    <dbReference type="NCBI Taxonomy" id="424218"/>
    <lineage>
        <taxon>Bacteria</taxon>
        <taxon>Pseudomonadati</taxon>
        <taxon>Pseudomonadota</taxon>
        <taxon>Betaproteobacteria</taxon>
        <taxon>Nitrosomonadales</taxon>
        <taxon>Sterolibacteriaceae</taxon>
        <taxon>Georgfuchsia</taxon>
    </lineage>
</organism>
<keyword evidence="2" id="KW-1185">Reference proteome</keyword>
<evidence type="ECO:0000313" key="1">
    <source>
        <dbReference type="EMBL" id="CAG4883073.1"/>
    </source>
</evidence>